<feature type="compositionally biased region" description="Basic and acidic residues" evidence="5">
    <location>
        <begin position="269"/>
        <end position="288"/>
    </location>
</feature>
<keyword evidence="3" id="KW-0442">Lipid degradation</keyword>
<feature type="region of interest" description="Disordered" evidence="5">
    <location>
        <begin position="247"/>
        <end position="306"/>
    </location>
</feature>
<proteinExistence type="predicted"/>
<dbReference type="Pfam" id="PF03403">
    <property type="entry name" value="PAF-AH_p_II"/>
    <property type="match status" value="1"/>
</dbReference>
<protein>
    <recommendedName>
        <fullName evidence="1">1-alkyl-2-acetylglycerophosphocholine esterase</fullName>
        <ecNumber evidence="1">3.1.1.47</ecNumber>
    </recommendedName>
</protein>
<dbReference type="PANTHER" id="PTHR10272:SF0">
    <property type="entry name" value="PLATELET-ACTIVATING FACTOR ACETYLHYDROLASE"/>
    <property type="match status" value="1"/>
</dbReference>
<dbReference type="GO" id="GO:0016042">
    <property type="term" value="P:lipid catabolic process"/>
    <property type="evidence" value="ECO:0007669"/>
    <property type="project" value="UniProtKB-KW"/>
</dbReference>
<gene>
    <name evidence="6" type="ORF">P280DRAFT_521114</name>
</gene>
<dbReference type="OrthoDB" id="2363873at2759"/>
<dbReference type="SUPFAM" id="SSF53474">
    <property type="entry name" value="alpha/beta-Hydrolases"/>
    <property type="match status" value="1"/>
</dbReference>
<evidence type="ECO:0000313" key="7">
    <source>
        <dbReference type="Proteomes" id="UP000799753"/>
    </source>
</evidence>
<dbReference type="EMBL" id="MU006793">
    <property type="protein sequence ID" value="KAF2637431.1"/>
    <property type="molecule type" value="Genomic_DNA"/>
</dbReference>
<keyword evidence="2" id="KW-0378">Hydrolase</keyword>
<dbReference type="Gene3D" id="3.40.50.1820">
    <property type="entry name" value="alpha/beta hydrolase"/>
    <property type="match status" value="1"/>
</dbReference>
<evidence type="ECO:0000313" key="6">
    <source>
        <dbReference type="EMBL" id="KAF2637431.1"/>
    </source>
</evidence>
<dbReference type="GO" id="GO:0003847">
    <property type="term" value="F:1-alkyl-2-acetylglycerophosphocholine esterase activity"/>
    <property type="evidence" value="ECO:0007669"/>
    <property type="project" value="UniProtKB-EC"/>
</dbReference>
<feature type="region of interest" description="Disordered" evidence="5">
    <location>
        <begin position="1"/>
        <end position="57"/>
    </location>
</feature>
<evidence type="ECO:0000256" key="4">
    <source>
        <dbReference type="ARBA" id="ARBA00023098"/>
    </source>
</evidence>
<reference evidence="6" key="1">
    <citation type="journal article" date="2020" name="Stud. Mycol.">
        <title>101 Dothideomycetes genomes: a test case for predicting lifestyles and emergence of pathogens.</title>
        <authorList>
            <person name="Haridas S."/>
            <person name="Albert R."/>
            <person name="Binder M."/>
            <person name="Bloem J."/>
            <person name="Labutti K."/>
            <person name="Salamov A."/>
            <person name="Andreopoulos B."/>
            <person name="Baker S."/>
            <person name="Barry K."/>
            <person name="Bills G."/>
            <person name="Bluhm B."/>
            <person name="Cannon C."/>
            <person name="Castanera R."/>
            <person name="Culley D."/>
            <person name="Daum C."/>
            <person name="Ezra D."/>
            <person name="Gonzalez J."/>
            <person name="Henrissat B."/>
            <person name="Kuo A."/>
            <person name="Liang C."/>
            <person name="Lipzen A."/>
            <person name="Lutzoni F."/>
            <person name="Magnuson J."/>
            <person name="Mondo S."/>
            <person name="Nolan M."/>
            <person name="Ohm R."/>
            <person name="Pangilinan J."/>
            <person name="Park H.-J."/>
            <person name="Ramirez L."/>
            <person name="Alfaro M."/>
            <person name="Sun H."/>
            <person name="Tritt A."/>
            <person name="Yoshinaga Y."/>
            <person name="Zwiers L.-H."/>
            <person name="Turgeon B."/>
            <person name="Goodwin S."/>
            <person name="Spatafora J."/>
            <person name="Crous P."/>
            <person name="Grigoriev I."/>
        </authorList>
    </citation>
    <scope>NUCLEOTIDE SEQUENCE</scope>
    <source>
        <strain evidence="6">CBS 473.64</strain>
    </source>
</reference>
<name>A0A6A6RS18_9PLEO</name>
<feature type="compositionally biased region" description="Basic and acidic residues" evidence="5">
    <location>
        <begin position="601"/>
        <end position="628"/>
    </location>
</feature>
<dbReference type="Proteomes" id="UP000799753">
    <property type="component" value="Unassembled WGS sequence"/>
</dbReference>
<keyword evidence="7" id="KW-1185">Reference proteome</keyword>
<dbReference type="AlphaFoldDB" id="A0A6A6RS18"/>
<dbReference type="InterPro" id="IPR029058">
    <property type="entry name" value="AB_hydrolase_fold"/>
</dbReference>
<feature type="region of interest" description="Disordered" evidence="5">
    <location>
        <begin position="173"/>
        <end position="202"/>
    </location>
</feature>
<evidence type="ECO:0000256" key="5">
    <source>
        <dbReference type="SAM" id="MobiDB-lite"/>
    </source>
</evidence>
<feature type="compositionally biased region" description="Basic and acidic residues" evidence="5">
    <location>
        <begin position="651"/>
        <end position="660"/>
    </location>
</feature>
<feature type="compositionally biased region" description="Low complexity" evidence="5">
    <location>
        <begin position="629"/>
        <end position="642"/>
    </location>
</feature>
<accession>A0A6A6RS18</accession>
<feature type="region of interest" description="Disordered" evidence="5">
    <location>
        <begin position="601"/>
        <end position="689"/>
    </location>
</feature>
<evidence type="ECO:0000256" key="1">
    <source>
        <dbReference type="ARBA" id="ARBA00013201"/>
    </source>
</evidence>
<evidence type="ECO:0000256" key="3">
    <source>
        <dbReference type="ARBA" id="ARBA00022963"/>
    </source>
</evidence>
<dbReference type="PANTHER" id="PTHR10272">
    <property type="entry name" value="PLATELET-ACTIVATING FACTOR ACETYLHYDROLASE"/>
    <property type="match status" value="1"/>
</dbReference>
<keyword evidence="4" id="KW-0443">Lipid metabolism</keyword>
<evidence type="ECO:0000256" key="2">
    <source>
        <dbReference type="ARBA" id="ARBA00022801"/>
    </source>
</evidence>
<dbReference type="EC" id="3.1.1.47" evidence="1"/>
<organism evidence="6 7">
    <name type="scientific">Massarina eburnea CBS 473.64</name>
    <dbReference type="NCBI Taxonomy" id="1395130"/>
    <lineage>
        <taxon>Eukaryota</taxon>
        <taxon>Fungi</taxon>
        <taxon>Dikarya</taxon>
        <taxon>Ascomycota</taxon>
        <taxon>Pezizomycotina</taxon>
        <taxon>Dothideomycetes</taxon>
        <taxon>Pleosporomycetidae</taxon>
        <taxon>Pleosporales</taxon>
        <taxon>Massarineae</taxon>
        <taxon>Massarinaceae</taxon>
        <taxon>Massarina</taxon>
    </lineage>
</organism>
<sequence length="689" mass="77500">MSYISRQTTRITGIGTRDEHTDLHRRHSAKAGGTGKIPNAKKPRSRPPTSFRDSAVFWHGTLPPSSGPYSVGSMDIEVPVEKPRTISDITRNGKHVLQLETVLFTLYYPASFGTGHGKDPAGYRKWSRETWMSRPRAETAKGYCKFAGLPDWAGMSWFAATTMLTKLRAFRNAPPATHWPPEGNSRKNGYRIKNQQGPPPEGFPNEPTFPLLMFSHGLGGSRTCYSTMCAEFASYGFVVCAVEHRDGSGPRSIVNHAKKEDGSTEDEEKYGNIDHTEKERRRGYDKVDYLFPKNNPRDTAPNNEKGVDRDLRNAQIELRLSELEEAYRVLRDISEGKGEEVAKQNMRKKGYVGGSSRGLEGVDWSQWKNRFHIDKITVAGHSFGAATVVEVLRNTDRFQNVQAGIIYDIWGAPIKPPMDDPKHRIHSPILGINSEAFMYWQANFDAVMTLMHEAEEQQAPAFLCTVRGSVHLTQSDFSILYSHILSVFFKATVNPQRAIDLNISASLEFLRDVTEGAGKSIIQRCLTDEELLQTDILEEVPDEHKPDNEWIAARLKIHHEFRTRMAARVQRKLKRTRKHGFYDPGDEIWMHCKPTKEELKNWREKNKCASDDGSKEREEVEGTGHPRNSETSGEGASEASSTHLSGGQFKKSTEDVKETDEASAENWLGCPPALKDGPDSSVDRPSLAR</sequence>